<proteinExistence type="inferred from homology"/>
<organism evidence="15 16">
    <name type="scientific">Trichechus manatus latirostris</name>
    <name type="common">Florida manatee</name>
    <dbReference type="NCBI Taxonomy" id="127582"/>
    <lineage>
        <taxon>Eukaryota</taxon>
        <taxon>Metazoa</taxon>
        <taxon>Chordata</taxon>
        <taxon>Craniata</taxon>
        <taxon>Vertebrata</taxon>
        <taxon>Euteleostomi</taxon>
        <taxon>Mammalia</taxon>
        <taxon>Eutheria</taxon>
        <taxon>Afrotheria</taxon>
        <taxon>Sirenia</taxon>
        <taxon>Trichechidae</taxon>
        <taxon>Trichechus</taxon>
    </lineage>
</organism>
<dbReference type="GO" id="GO:0008270">
    <property type="term" value="F:zinc ion binding"/>
    <property type="evidence" value="ECO:0007669"/>
    <property type="project" value="TreeGrafter"/>
</dbReference>
<evidence type="ECO:0000256" key="11">
    <source>
        <dbReference type="ARBA" id="ARBA00023125"/>
    </source>
</evidence>
<keyword evidence="15" id="KW-1185">Reference proteome</keyword>
<dbReference type="Proteomes" id="UP000248480">
    <property type="component" value="Unplaced"/>
</dbReference>
<keyword evidence="13" id="KW-0544">Nucleosome core</keyword>
<evidence type="ECO:0000256" key="4">
    <source>
        <dbReference type="ARBA" id="ARBA00014084"/>
    </source>
</evidence>
<evidence type="ECO:0000256" key="5">
    <source>
        <dbReference type="ARBA" id="ARBA00022454"/>
    </source>
</evidence>
<protein>
    <recommendedName>
        <fullName evidence="4">Nuclear transition protein 2</fullName>
    </recommendedName>
</protein>
<dbReference type="PANTHER" id="PTHR17488:SF0">
    <property type="entry name" value="NUCLEAR TRANSITION PROTEIN 2"/>
    <property type="match status" value="1"/>
</dbReference>
<dbReference type="KEGG" id="tmu:101360481"/>
<dbReference type="Pfam" id="PF01254">
    <property type="entry name" value="TP2"/>
    <property type="match status" value="1"/>
</dbReference>
<dbReference type="PANTHER" id="PTHR17488">
    <property type="entry name" value="NUCLEAR TRANSITION PROTEIN 2"/>
    <property type="match status" value="1"/>
</dbReference>
<evidence type="ECO:0000256" key="3">
    <source>
        <dbReference type="ARBA" id="ARBA00007136"/>
    </source>
</evidence>
<evidence type="ECO:0000313" key="15">
    <source>
        <dbReference type="Proteomes" id="UP000248480"/>
    </source>
</evidence>
<comment type="subcellular location">
    <subcellularLocation>
        <location evidence="2">Chromosome</location>
    </subcellularLocation>
    <subcellularLocation>
        <location evidence="1">Nucleus</location>
    </subcellularLocation>
</comment>
<dbReference type="GeneID" id="101360481"/>
<name>A0A2Y9QQ12_TRIMA</name>
<dbReference type="STRING" id="127582.A0A2Y9QQ12"/>
<dbReference type="CTD" id="7142"/>
<keyword evidence="10" id="KW-0744">Spermatogenesis</keyword>
<dbReference type="GO" id="GO:0007340">
    <property type="term" value="P:acrosome reaction"/>
    <property type="evidence" value="ECO:0007669"/>
    <property type="project" value="TreeGrafter"/>
</dbReference>
<dbReference type="GO" id="GO:0030154">
    <property type="term" value="P:cell differentiation"/>
    <property type="evidence" value="ECO:0007669"/>
    <property type="project" value="UniProtKB-KW"/>
</dbReference>
<evidence type="ECO:0000256" key="14">
    <source>
        <dbReference type="SAM" id="MobiDB-lite"/>
    </source>
</evidence>
<dbReference type="RefSeq" id="XP_023584087.1">
    <property type="nucleotide sequence ID" value="XM_023728319.1"/>
</dbReference>
<evidence type="ECO:0000256" key="13">
    <source>
        <dbReference type="ARBA" id="ARBA00023269"/>
    </source>
</evidence>
<reference evidence="16" key="1">
    <citation type="submission" date="2025-08" db="UniProtKB">
        <authorList>
            <consortium name="RefSeq"/>
        </authorList>
    </citation>
    <scope>IDENTIFICATION</scope>
</reference>
<evidence type="ECO:0000256" key="6">
    <source>
        <dbReference type="ARBA" id="ARBA00022473"/>
    </source>
</evidence>
<dbReference type="GO" id="GO:0007283">
    <property type="term" value="P:spermatogenesis"/>
    <property type="evidence" value="ECO:0007669"/>
    <property type="project" value="UniProtKB-KW"/>
</dbReference>
<dbReference type="GO" id="GO:0000786">
    <property type="term" value="C:nucleosome"/>
    <property type="evidence" value="ECO:0007669"/>
    <property type="project" value="UniProtKB-KW"/>
</dbReference>
<evidence type="ECO:0000256" key="2">
    <source>
        <dbReference type="ARBA" id="ARBA00004286"/>
    </source>
</evidence>
<dbReference type="GO" id="GO:0007341">
    <property type="term" value="P:penetration of zona pellucida"/>
    <property type="evidence" value="ECO:0007669"/>
    <property type="project" value="TreeGrafter"/>
</dbReference>
<dbReference type="GO" id="GO:0003677">
    <property type="term" value="F:DNA binding"/>
    <property type="evidence" value="ECO:0007669"/>
    <property type="project" value="UniProtKB-KW"/>
</dbReference>
<evidence type="ECO:0000256" key="10">
    <source>
        <dbReference type="ARBA" id="ARBA00022871"/>
    </source>
</evidence>
<accession>A0A2Y9QQ12</accession>
<feature type="compositionally biased region" description="Low complexity" evidence="14">
    <location>
        <begin position="46"/>
        <end position="57"/>
    </location>
</feature>
<dbReference type="InterPro" id="IPR000678">
    <property type="entry name" value="TP2"/>
</dbReference>
<feature type="compositionally biased region" description="Polar residues" evidence="14">
    <location>
        <begin position="109"/>
        <end position="127"/>
    </location>
</feature>
<sequence>MDTKTQSLPITQPQPHSNSRSQSHMCSPCSCSHHCQGCSHNCRRSQSCSRSRSSSQSPPTHCSLGHQSQRPPTHRSLGHQSQRPPTHRSLGHQSQRPNPGLPPRHPKQTVYSHHSAMRSTAPGSSYSKNRKTLGGKVNKRKVKRNRRAYKTKRRSSGLHAGGEGPQGPTDEGSSPAGP</sequence>
<feature type="compositionally biased region" description="Basic residues" evidence="14">
    <location>
        <begin position="128"/>
        <end position="156"/>
    </location>
</feature>
<feature type="region of interest" description="Disordered" evidence="14">
    <location>
        <begin position="46"/>
        <end position="178"/>
    </location>
</feature>
<evidence type="ECO:0000256" key="7">
    <source>
        <dbReference type="ARBA" id="ARBA00022723"/>
    </source>
</evidence>
<comment type="similarity">
    <text evidence="3">Belongs to the nuclear transition protein 2 family.</text>
</comment>
<feature type="compositionally biased region" description="Polar residues" evidence="14">
    <location>
        <begin position="1"/>
        <end position="20"/>
    </location>
</feature>
<dbReference type="GO" id="GO:0005634">
    <property type="term" value="C:nucleus"/>
    <property type="evidence" value="ECO:0007669"/>
    <property type="project" value="UniProtKB-SubCell"/>
</dbReference>
<evidence type="ECO:0000256" key="8">
    <source>
        <dbReference type="ARBA" id="ARBA00022782"/>
    </source>
</evidence>
<keyword evidence="6" id="KW-0217">Developmental protein</keyword>
<keyword evidence="12" id="KW-0539">Nucleus</keyword>
<dbReference type="FunCoup" id="A0A2Y9QQ12">
    <property type="interactions" value="1"/>
</dbReference>
<keyword evidence="11" id="KW-0238">DNA-binding</keyword>
<evidence type="ECO:0000256" key="1">
    <source>
        <dbReference type="ARBA" id="ARBA00004123"/>
    </source>
</evidence>
<keyword evidence="5" id="KW-0158">Chromosome</keyword>
<evidence type="ECO:0000313" key="16">
    <source>
        <dbReference type="RefSeq" id="XP_023584087.1"/>
    </source>
</evidence>
<evidence type="ECO:0000256" key="9">
    <source>
        <dbReference type="ARBA" id="ARBA00022833"/>
    </source>
</evidence>
<keyword evidence="9" id="KW-0862">Zinc</keyword>
<evidence type="ECO:0000256" key="12">
    <source>
        <dbReference type="ARBA" id="ARBA00023242"/>
    </source>
</evidence>
<keyword evidence="8" id="KW-0221">Differentiation</keyword>
<feature type="region of interest" description="Disordered" evidence="14">
    <location>
        <begin position="1"/>
        <end position="27"/>
    </location>
</feature>
<keyword evidence="7" id="KW-0479">Metal-binding</keyword>
<dbReference type="AlphaFoldDB" id="A0A2Y9QQ12"/>
<dbReference type="InParanoid" id="A0A2Y9QQ12"/>
<gene>
    <name evidence="16" type="primary">TNP2</name>
</gene>